<feature type="transmembrane region" description="Helical" evidence="1">
    <location>
        <begin position="72"/>
        <end position="89"/>
    </location>
</feature>
<name>A0A3N0CIL3_9ACTN</name>
<proteinExistence type="predicted"/>
<dbReference type="OrthoDB" id="5242179at2"/>
<sequence>MPITPDPTAVHREAAEHWFVSRGLPYFVDDTRTAVRQRLSRRRLLGLAAVAAAVAAATAVGTAWWWQDASNSVLTAVVAAGIPLVGYAFRSLHAGSVARWAIGRTFSSLGLLIPLVTKALPLLLLFVTFLFINTEVWQVASSLDDGVLWVAVLLFAAVAVAFLLVRLPEELDQVDDVMTGELLVAACAGTPLDTEAVRCAAEVDDRTLLERAQVTGLAKANLVVALLISQALQVLLLSLAMFTFFLVFGAVAINDDVITSWLGHPSTPFVDWFPVLTHELVRVATFLAAFSGLYFTVYAVSDETYRSQFFGSLMKQLHRAVGVRTVYRCLA</sequence>
<protein>
    <recommendedName>
        <fullName evidence="4">Integral membrane protein</fullName>
    </recommendedName>
</protein>
<dbReference type="Proteomes" id="UP000267128">
    <property type="component" value="Unassembled WGS sequence"/>
</dbReference>
<gene>
    <name evidence="2" type="ORF">EFK50_15820</name>
</gene>
<feature type="transmembrane region" description="Helical" evidence="1">
    <location>
        <begin position="44"/>
        <end position="66"/>
    </location>
</feature>
<feature type="transmembrane region" description="Helical" evidence="1">
    <location>
        <begin position="147"/>
        <end position="165"/>
    </location>
</feature>
<reference evidence="2 3" key="1">
    <citation type="submission" date="2018-11" db="EMBL/GenBank/DDBJ databases">
        <authorList>
            <person name="Li F."/>
        </authorList>
    </citation>
    <scope>NUCLEOTIDE SEQUENCE [LARGE SCALE GENOMIC DNA]</scope>
    <source>
        <strain evidence="2 3">Gsoil 097</strain>
    </source>
</reference>
<keyword evidence="1" id="KW-0472">Membrane</keyword>
<dbReference type="RefSeq" id="WP_123228461.1">
    <property type="nucleotide sequence ID" value="NZ_RJSE01000007.1"/>
</dbReference>
<keyword evidence="1" id="KW-0812">Transmembrane</keyword>
<evidence type="ECO:0008006" key="4">
    <source>
        <dbReference type="Google" id="ProtNLM"/>
    </source>
</evidence>
<accession>A0A3N0CIL3</accession>
<organism evidence="2 3">
    <name type="scientific">Nocardioides marmoriginsengisoli</name>
    <dbReference type="NCBI Taxonomy" id="661483"/>
    <lineage>
        <taxon>Bacteria</taxon>
        <taxon>Bacillati</taxon>
        <taxon>Actinomycetota</taxon>
        <taxon>Actinomycetes</taxon>
        <taxon>Propionibacteriales</taxon>
        <taxon>Nocardioidaceae</taxon>
        <taxon>Nocardioides</taxon>
    </lineage>
</organism>
<feature type="transmembrane region" description="Helical" evidence="1">
    <location>
        <begin position="109"/>
        <end position="132"/>
    </location>
</feature>
<feature type="transmembrane region" description="Helical" evidence="1">
    <location>
        <begin position="234"/>
        <end position="253"/>
    </location>
</feature>
<evidence type="ECO:0000313" key="2">
    <source>
        <dbReference type="EMBL" id="RNL63169.1"/>
    </source>
</evidence>
<comment type="caution">
    <text evidence="2">The sequence shown here is derived from an EMBL/GenBank/DDBJ whole genome shotgun (WGS) entry which is preliminary data.</text>
</comment>
<dbReference type="AlphaFoldDB" id="A0A3N0CIL3"/>
<evidence type="ECO:0000313" key="3">
    <source>
        <dbReference type="Proteomes" id="UP000267128"/>
    </source>
</evidence>
<feature type="transmembrane region" description="Helical" evidence="1">
    <location>
        <begin position="280"/>
        <end position="300"/>
    </location>
</feature>
<dbReference type="InterPro" id="IPR006311">
    <property type="entry name" value="TAT_signal"/>
</dbReference>
<dbReference type="PROSITE" id="PS51318">
    <property type="entry name" value="TAT"/>
    <property type="match status" value="1"/>
</dbReference>
<keyword evidence="3" id="KW-1185">Reference proteome</keyword>
<dbReference type="EMBL" id="RJSE01000007">
    <property type="protein sequence ID" value="RNL63169.1"/>
    <property type="molecule type" value="Genomic_DNA"/>
</dbReference>
<keyword evidence="1" id="KW-1133">Transmembrane helix</keyword>
<evidence type="ECO:0000256" key="1">
    <source>
        <dbReference type="SAM" id="Phobius"/>
    </source>
</evidence>